<dbReference type="InterPro" id="IPR055385">
    <property type="entry name" value="GpJ_HDII-ins2"/>
</dbReference>
<dbReference type="Pfam" id="PF24801">
    <property type="entry name" value="FNIII-A_GpJ"/>
    <property type="match status" value="1"/>
</dbReference>
<protein>
    <recommendedName>
        <fullName evidence="2">Fibronectin type-III domain-containing protein</fullName>
    </recommendedName>
</protein>
<feature type="transmembrane region" description="Helical" evidence="1">
    <location>
        <begin position="103"/>
        <end position="125"/>
    </location>
</feature>
<keyword evidence="1" id="KW-1133">Transmembrane helix</keyword>
<accession>A0A1E3GWV5</accession>
<sequence length="1023" mass="111981">MRLPLDGEIIRPGGGLDVLAMPVLDAGRNRTALTLPAGLTVAEIVAVATPDLPEAARRRMRVLLVTERGTWAVTPEIWHRVRPRPGVQVVIRPVAEGNFFRNVLQILVVIAAVALGQFYAVGLAGSAFGTALGLSEAAAGSLITLGATVVGNLLINALVPPQTPDNRKASPSYGVSGWRNPVNPDGVLPQVMGTMRIAPPFIVPPYWEIVGGKQYNRGMLGCSLDEIEIDDIRLGETPIGEFDEVQMEIRTGAAGDAPVTLTPEQVIQEEVGSQLRRELPRDDDGEVTGEPAEDQPLIRYARSRATKCKIILFFPGGLSLYSVSRGRHIAWRVQIRIEQKLLPTGTWEEVDILDIDEMKREPFWLEHEWGFGVRGAYAVRLTRLTDESEDNNVSDQVHWQHIQTFRPEYPLNTALPVSVLSFRMLSTYQINGQVDSLNMIARRVCLDWDAETETWVRRATRNPASLYRYALQSPGLAKPVADSGIDLDQLAEWHEWCVLKGLTYDRVHDFDESLEERLRDIAAAGRASPQHDGRRWGVVIDRPQSVKVDHISPRNARSIAFSRTYTDPPHAFRVKFRDAANDYEWAERIVPWPGFTGTPTILEAIEFPWITDADRIWIEARRMMYVAKYRPDLFSAMQDVGVRTSTRGDLVGASLDLIDRRQMSARVSGVRGNLVEIDDTVTMEAGTSYAIEFRARVTSDDPVGVAVVRLVATVPGDHSALRMLPVDPGGADDVPEVGGEVHFGVAGNVTFDLILKSVESGEGFTQRLTFVEASPIIDELTDAEEPPAWDGNVGEIIVPEVIAPLAPVIASLRTGSAGNVLLSLRAAAASAPVVRWEARHRADGAPGWTTLTSPVASTVRITGYDVGDVIDLQARGLAADGTPGAWGTEVAYTVGAEFAQAPEGFEVETTTASISETTTGVLAVFSWSPGADDDTHEVQWQTWDGTTAGATSRLVADAGDTEARTGFLTAYVGYRARLRRIPDDDEPSPWTDWKVFATATAPTIADDFGNLLVDDEDYFLEPA</sequence>
<dbReference type="PATRIC" id="fig|1439726.3.peg.4396"/>
<dbReference type="EMBL" id="MCRJ01000162">
    <property type="protein sequence ID" value="ODN68542.1"/>
    <property type="molecule type" value="Genomic_DNA"/>
</dbReference>
<comment type="caution">
    <text evidence="3">The sequence shown here is derived from an EMBL/GenBank/DDBJ whole genome shotgun (WGS) entry which is preliminary data.</text>
</comment>
<dbReference type="PROSITE" id="PS50853">
    <property type="entry name" value="FN3"/>
    <property type="match status" value="1"/>
</dbReference>
<keyword evidence="1" id="KW-0812">Transmembrane</keyword>
<dbReference type="Proteomes" id="UP000094622">
    <property type="component" value="Unassembled WGS sequence"/>
</dbReference>
<keyword evidence="1" id="KW-0472">Membrane</keyword>
<name>A0A1E3GWV5_9HYPH</name>
<evidence type="ECO:0000256" key="1">
    <source>
        <dbReference type="SAM" id="Phobius"/>
    </source>
</evidence>
<feature type="domain" description="Fibronectin type-III" evidence="2">
    <location>
        <begin position="901"/>
        <end position="1003"/>
    </location>
</feature>
<proteinExistence type="predicted"/>
<dbReference type="AlphaFoldDB" id="A0A1E3GWV5"/>
<organism evidence="3 4">
    <name type="scientific">Methylobrevis pamukkalensis</name>
    <dbReference type="NCBI Taxonomy" id="1439726"/>
    <lineage>
        <taxon>Bacteria</taxon>
        <taxon>Pseudomonadati</taxon>
        <taxon>Pseudomonadota</taxon>
        <taxon>Alphaproteobacteria</taxon>
        <taxon>Hyphomicrobiales</taxon>
        <taxon>Pleomorphomonadaceae</taxon>
        <taxon>Methylobrevis</taxon>
    </lineage>
</organism>
<evidence type="ECO:0000259" key="2">
    <source>
        <dbReference type="PROSITE" id="PS50853"/>
    </source>
</evidence>
<keyword evidence="4" id="KW-1185">Reference proteome</keyword>
<reference evidence="3 4" key="1">
    <citation type="submission" date="2016-07" db="EMBL/GenBank/DDBJ databases">
        <title>Draft Genome Sequence of Methylobrevis pamukkalensis PK2.</title>
        <authorList>
            <person name="Vasilenko O.V."/>
            <person name="Doronina N.V."/>
            <person name="Shmareva M.N."/>
            <person name="Tarlachkov S.V."/>
            <person name="Mustakhimov I."/>
            <person name="Trotsenko Y.A."/>
        </authorList>
    </citation>
    <scope>NUCLEOTIDE SEQUENCE [LARGE SCALE GENOMIC DNA]</scope>
    <source>
        <strain evidence="3 4">PK2</strain>
    </source>
</reference>
<feature type="transmembrane region" description="Helical" evidence="1">
    <location>
        <begin position="137"/>
        <end position="159"/>
    </location>
</feature>
<dbReference type="InterPro" id="IPR003961">
    <property type="entry name" value="FN3_dom"/>
</dbReference>
<evidence type="ECO:0000313" key="4">
    <source>
        <dbReference type="Proteomes" id="UP000094622"/>
    </source>
</evidence>
<evidence type="ECO:0000313" key="3">
    <source>
        <dbReference type="EMBL" id="ODN68542.1"/>
    </source>
</evidence>
<gene>
    <name evidence="3" type="ORF">A6302_04155</name>
</gene>